<protein>
    <submittedName>
        <fullName evidence="3">Uncharacterized protein LOC115461893</fullName>
    </submittedName>
</protein>
<dbReference type="InParanoid" id="A0A6P7X351"/>
<evidence type="ECO:0000259" key="1">
    <source>
        <dbReference type="Pfam" id="PF00078"/>
    </source>
</evidence>
<dbReference type="AlphaFoldDB" id="A0A6P7X351"/>
<dbReference type="Pfam" id="PF00078">
    <property type="entry name" value="RVT_1"/>
    <property type="match status" value="1"/>
</dbReference>
<evidence type="ECO:0000313" key="2">
    <source>
        <dbReference type="Proteomes" id="UP000515156"/>
    </source>
</evidence>
<reference evidence="3" key="1">
    <citation type="submission" date="2025-08" db="UniProtKB">
        <authorList>
            <consortium name="RefSeq"/>
        </authorList>
    </citation>
    <scope>IDENTIFICATION</scope>
</reference>
<proteinExistence type="predicted"/>
<dbReference type="GeneID" id="115461893"/>
<gene>
    <name evidence="3" type="primary">LOC115461893</name>
</gene>
<dbReference type="Proteomes" id="UP000515156">
    <property type="component" value="Chromosome 2"/>
</dbReference>
<dbReference type="InterPro" id="IPR000477">
    <property type="entry name" value="RT_dom"/>
</dbReference>
<accession>A0A6P7X351</accession>
<sequence length="234" mass="27357">MACKTTVRGSNGQKLYDQPAIRDQWKEYTEELYEGEQQIHLIEKDETLELEPNILKKEVMWAMKQLANRNPPGIDGIPTELLKPIPVAALTTLCQCIWNTCERPKEWKRSVFISTPKKGETKDCTNYHTIALIPHACRKIIQQRLSITIDRELSDVKAGFRKGRSSHDHIANLRWIMEKAREYQKNLYMCFIDYSKAFDVLEHNKLWICLKEMGTPPHLIELIRSLYQDQEVTV</sequence>
<dbReference type="OrthoDB" id="10049057at2759"/>
<keyword evidence="2" id="KW-1185">Reference proteome</keyword>
<dbReference type="RefSeq" id="XP_030047811.1">
    <property type="nucleotide sequence ID" value="XM_030191951.1"/>
</dbReference>
<name>A0A6P7X351_9AMPH</name>
<dbReference type="KEGG" id="muo:115461893"/>
<evidence type="ECO:0000313" key="3">
    <source>
        <dbReference type="RefSeq" id="XP_030047811.1"/>
    </source>
</evidence>
<dbReference type="PANTHER" id="PTHR47027:SF8">
    <property type="entry name" value="RIBONUCLEASE H"/>
    <property type="match status" value="1"/>
</dbReference>
<organism evidence="2 3">
    <name type="scientific">Microcaecilia unicolor</name>
    <dbReference type="NCBI Taxonomy" id="1415580"/>
    <lineage>
        <taxon>Eukaryota</taxon>
        <taxon>Metazoa</taxon>
        <taxon>Chordata</taxon>
        <taxon>Craniata</taxon>
        <taxon>Vertebrata</taxon>
        <taxon>Euteleostomi</taxon>
        <taxon>Amphibia</taxon>
        <taxon>Gymnophiona</taxon>
        <taxon>Siphonopidae</taxon>
        <taxon>Microcaecilia</taxon>
    </lineage>
</organism>
<dbReference type="PANTHER" id="PTHR47027">
    <property type="entry name" value="REVERSE TRANSCRIPTASE DOMAIN-CONTAINING PROTEIN"/>
    <property type="match status" value="1"/>
</dbReference>
<feature type="domain" description="Reverse transcriptase" evidence="1">
    <location>
        <begin position="116"/>
        <end position="227"/>
    </location>
</feature>